<reference evidence="3" key="1">
    <citation type="submission" date="2021-01" db="EMBL/GenBank/DDBJ databases">
        <authorList>
            <person name="Eckstrom K.M.E."/>
        </authorList>
    </citation>
    <scope>NUCLEOTIDE SEQUENCE</scope>
    <source>
        <strain evidence="3">UVCC 0001</strain>
    </source>
</reference>
<comment type="caution">
    <text evidence="3">The sequence shown here is derived from an EMBL/GenBank/DDBJ whole genome shotgun (WGS) entry which is preliminary data.</text>
</comment>
<feature type="compositionally biased region" description="Basic and acidic residues" evidence="2">
    <location>
        <begin position="117"/>
        <end position="137"/>
    </location>
</feature>
<protein>
    <submittedName>
        <fullName evidence="3">Uncharacterized protein</fullName>
    </submittedName>
</protein>
<feature type="region of interest" description="Disordered" evidence="2">
    <location>
        <begin position="114"/>
        <end position="137"/>
    </location>
</feature>
<gene>
    <name evidence="3" type="ORF">QBZ16_000333</name>
</gene>
<organism evidence="3 4">
    <name type="scientific">Prototheca wickerhamii</name>
    <dbReference type="NCBI Taxonomy" id="3111"/>
    <lineage>
        <taxon>Eukaryota</taxon>
        <taxon>Viridiplantae</taxon>
        <taxon>Chlorophyta</taxon>
        <taxon>core chlorophytes</taxon>
        <taxon>Trebouxiophyceae</taxon>
        <taxon>Chlorellales</taxon>
        <taxon>Chlorellaceae</taxon>
        <taxon>Prototheca</taxon>
    </lineage>
</organism>
<dbReference type="Proteomes" id="UP001255856">
    <property type="component" value="Unassembled WGS sequence"/>
</dbReference>
<dbReference type="PANTHER" id="PTHR12111:SF2">
    <property type="entry name" value="SPLICING FACTOR YJU2B-RELATED"/>
    <property type="match status" value="1"/>
</dbReference>
<keyword evidence="4" id="KW-1185">Reference proteome</keyword>
<dbReference type="AlphaFoldDB" id="A0AAD9INY1"/>
<evidence type="ECO:0000256" key="2">
    <source>
        <dbReference type="SAM" id="MobiDB-lite"/>
    </source>
</evidence>
<accession>A0AAD9INY1</accession>
<dbReference type="GO" id="GO:0005684">
    <property type="term" value="C:U2-type spliceosomal complex"/>
    <property type="evidence" value="ECO:0007669"/>
    <property type="project" value="TreeGrafter"/>
</dbReference>
<evidence type="ECO:0000313" key="4">
    <source>
        <dbReference type="Proteomes" id="UP001255856"/>
    </source>
</evidence>
<evidence type="ECO:0000256" key="1">
    <source>
        <dbReference type="ARBA" id="ARBA00005595"/>
    </source>
</evidence>
<dbReference type="EMBL" id="JASFZW010000001">
    <property type="protein sequence ID" value="KAK2080480.1"/>
    <property type="molecule type" value="Genomic_DNA"/>
</dbReference>
<dbReference type="Pfam" id="PF04502">
    <property type="entry name" value="Saf4_Yju2"/>
    <property type="match status" value="1"/>
</dbReference>
<comment type="similarity">
    <text evidence="1">Belongs to the CWC16 family.</text>
</comment>
<name>A0AAD9INY1_PROWI</name>
<evidence type="ECO:0000313" key="3">
    <source>
        <dbReference type="EMBL" id="KAK2080480.1"/>
    </source>
</evidence>
<dbReference type="GO" id="GO:0000398">
    <property type="term" value="P:mRNA splicing, via spliceosome"/>
    <property type="evidence" value="ECO:0007669"/>
    <property type="project" value="InterPro"/>
</dbReference>
<sequence length="251" mass="28416">MSQAHFNNSHGALGDRARKIDQGILVIRFEMPFNVWCTGCCHLIGKGVRFNAEKKQIGMYHSTRIWSFCMRAPCCQQKIEIHTDPKNAEYRIVTGLRRKRESFNAEDAGTVELASAAERESRRDPLSSLDRDLEDRTRAAEANRAVATLQRESTARYRDDYDMNRKLRRAMRGVRRDEKTRDVRRAALGLPSSVRLAPENEADRLRAAAVDFGAGTSGPSGERGYQRSWKEAKRRIKTADVAPISPFSAAM</sequence>
<dbReference type="PANTHER" id="PTHR12111">
    <property type="entry name" value="SPLICING FACTOR YJU2"/>
    <property type="match status" value="1"/>
</dbReference>
<dbReference type="GO" id="GO:0071014">
    <property type="term" value="C:post-mRNA release spliceosomal complex"/>
    <property type="evidence" value="ECO:0007669"/>
    <property type="project" value="TreeGrafter"/>
</dbReference>
<proteinExistence type="inferred from homology"/>
<dbReference type="InterPro" id="IPR007590">
    <property type="entry name" value="Saf4/Yju2"/>
</dbReference>